<accession>F9W6V6</accession>
<evidence type="ECO:0000313" key="3">
    <source>
        <dbReference type="EMBL" id="CCD12913.1"/>
    </source>
</evidence>
<proteinExistence type="predicted"/>
<feature type="coiled-coil region" evidence="1">
    <location>
        <begin position="67"/>
        <end position="94"/>
    </location>
</feature>
<comment type="caution">
    <text evidence="3">The sequence shown here is derived from an EMBL/GenBank/DDBJ whole genome shotgun (WGS) entry which is preliminary data.</text>
</comment>
<dbReference type="VEuPathDB" id="TriTrypDB:TcIL3000_0_03750"/>
<dbReference type="AlphaFoldDB" id="F9W6V6"/>
<feature type="compositionally biased region" description="Pro residues" evidence="2">
    <location>
        <begin position="46"/>
        <end position="56"/>
    </location>
</feature>
<feature type="compositionally biased region" description="Basic and acidic residues" evidence="2">
    <location>
        <begin position="155"/>
        <end position="175"/>
    </location>
</feature>
<reference evidence="4" key="1">
    <citation type="submission" date="2011-07" db="EMBL/GenBank/DDBJ databases">
        <title>Divergent evolution of antigenic variation in African trypanosomes.</title>
        <authorList>
            <person name="Jackson A.P."/>
            <person name="Berry A."/>
            <person name="Allison H.C."/>
            <person name="Burton P."/>
            <person name="Anderson J."/>
            <person name="Aslett M."/>
            <person name="Brown R."/>
            <person name="Corton N."/>
            <person name="Harris D."/>
            <person name="Hauser H."/>
            <person name="Gamble J."/>
            <person name="Gilderthorp R."/>
            <person name="McQuillan J."/>
            <person name="Quail M.A."/>
            <person name="Sanders M."/>
            <person name="Van Tonder A."/>
            <person name="Ginger M.L."/>
            <person name="Donelson J.E."/>
            <person name="Field M.C."/>
            <person name="Barry J.D."/>
            <person name="Berriman M."/>
            <person name="Hertz-Fowler C."/>
        </authorList>
    </citation>
    <scope>NUCLEOTIDE SEQUENCE [LARGE SCALE GENOMIC DNA]</scope>
    <source>
        <strain evidence="4">IL3000</strain>
    </source>
</reference>
<reference evidence="3 4" key="2">
    <citation type="journal article" date="2012" name="Proc. Natl. Acad. Sci. U.S.A.">
        <title>Antigenic diversity is generated by distinct evolutionary mechanisms in African trypanosome species.</title>
        <authorList>
            <person name="Jackson A.P."/>
            <person name="Berry A."/>
            <person name="Aslett M."/>
            <person name="Allison H.C."/>
            <person name="Burton P."/>
            <person name="Vavrova-Anderson J."/>
            <person name="Brown R."/>
            <person name="Browne H."/>
            <person name="Corton N."/>
            <person name="Hauser H."/>
            <person name="Gamble J."/>
            <person name="Gilderthorp R."/>
            <person name="Marcello L."/>
            <person name="McQuillan J."/>
            <person name="Otto T.D."/>
            <person name="Quail M.A."/>
            <person name="Sanders M.J."/>
            <person name="van Tonder A."/>
            <person name="Ginger M.L."/>
            <person name="Field M.C."/>
            <person name="Barry J.D."/>
            <person name="Hertz-Fowler C."/>
            <person name="Berriman M."/>
        </authorList>
    </citation>
    <scope>NUCLEOTIDE SEQUENCE [LARGE SCALE GENOMIC DNA]</scope>
    <source>
        <strain evidence="3 4">IL3000</strain>
    </source>
</reference>
<feature type="region of interest" description="Disordered" evidence="2">
    <location>
        <begin position="128"/>
        <end position="197"/>
    </location>
</feature>
<dbReference type="Proteomes" id="UP000000702">
    <property type="component" value="Unassembled WGS sequence"/>
</dbReference>
<gene>
    <name evidence="3" type="ORF">TCIL3000_0_03750</name>
</gene>
<evidence type="ECO:0000313" key="4">
    <source>
        <dbReference type="Proteomes" id="UP000000702"/>
    </source>
</evidence>
<evidence type="ECO:0000256" key="1">
    <source>
        <dbReference type="SAM" id="Coils"/>
    </source>
</evidence>
<keyword evidence="4" id="KW-1185">Reference proteome</keyword>
<organism evidence="3 4">
    <name type="scientific">Trypanosoma congolense (strain IL3000)</name>
    <dbReference type="NCBI Taxonomy" id="1068625"/>
    <lineage>
        <taxon>Eukaryota</taxon>
        <taxon>Discoba</taxon>
        <taxon>Euglenozoa</taxon>
        <taxon>Kinetoplastea</taxon>
        <taxon>Metakinetoplastina</taxon>
        <taxon>Trypanosomatida</taxon>
        <taxon>Trypanosomatidae</taxon>
        <taxon>Trypanosoma</taxon>
        <taxon>Nannomonas</taxon>
    </lineage>
</organism>
<protein>
    <submittedName>
        <fullName evidence="3">WGS project CAEQ00000000 data, annotated contig 153</fullName>
    </submittedName>
</protein>
<dbReference type="EMBL" id="CAEQ01000942">
    <property type="protein sequence ID" value="CCD12913.1"/>
    <property type="molecule type" value="Genomic_DNA"/>
</dbReference>
<evidence type="ECO:0000256" key="2">
    <source>
        <dbReference type="SAM" id="MobiDB-lite"/>
    </source>
</evidence>
<feature type="compositionally biased region" description="Polar residues" evidence="2">
    <location>
        <begin position="1"/>
        <end position="42"/>
    </location>
</feature>
<name>F9W6V6_TRYCI</name>
<feature type="region of interest" description="Disordered" evidence="2">
    <location>
        <begin position="1"/>
        <end position="58"/>
    </location>
</feature>
<sequence length="400" mass="44173">MDRATGLQSPSPQVTSTQGAPVASEPSSSEGSGLVPSESSRFTGHAPPPTQMPPLQPVQQPDTICLLLQLQQQVNRINSQLQQHREESAKERAEFNGLAHAFMARLRDVQEQFTTFLAEHGAINRLGPRMAQGGGAAQQQVGKTVTNSEPGGKQSQREREDVDEAHGSPQDRAEPVDTSGGTLVETPGEMPVGTPRETLAPLRPLKKYPQIVPTADILAAASRFTGILLLLDTMPQEVVVWVVHTAFETEPHPAQGEGGMRGNYQRMINFFRQYQIAATRCDGGRLADDDIERGREVTTTYLEGLLHKINNGRVFDPLHFCGDFEMKIFESLTDIDRQVENLLKATDGKKRYAPPWSKPTRKDPDFYLGKGQIRLKRESSLDPGAGETVCCVCRKRRQRT</sequence>
<keyword evidence="1" id="KW-0175">Coiled coil</keyword>